<name>A0ABQ5KMC7_9EUKA</name>
<organism evidence="8 9">
    <name type="scientific">Aduncisulcus paluster</name>
    <dbReference type="NCBI Taxonomy" id="2918883"/>
    <lineage>
        <taxon>Eukaryota</taxon>
        <taxon>Metamonada</taxon>
        <taxon>Carpediemonas-like organisms</taxon>
        <taxon>Aduncisulcus</taxon>
    </lineage>
</organism>
<keyword evidence="1" id="KW-0808">Transferase</keyword>
<feature type="non-terminal residue" evidence="8">
    <location>
        <position position="194"/>
    </location>
</feature>
<evidence type="ECO:0000256" key="6">
    <source>
        <dbReference type="ARBA" id="ARBA00022918"/>
    </source>
</evidence>
<sequence length="194" mass="22495">MLIRREVDFQWTEKEKKSVAEIISVLEKETCLEHPREDCDLHLFTDASDVGIGGALLQFRKDDKELKYPGVISFMSKTLTQQESGHTTTTKEAYAIFYCISKSEFYLRGREFVLHTDHMNLKFLETTSSAKVERWRTYLSDFTYEVRYIKGSKNTLADALSRVGHVVVKGPKIKLDEHEADLLTWRGQHIETRA</sequence>
<keyword evidence="2" id="KW-0548">Nucleotidyltransferase</keyword>
<accession>A0ABQ5KMC7</accession>
<keyword evidence="4" id="KW-0255">Endonuclease</keyword>
<dbReference type="InterPro" id="IPR041373">
    <property type="entry name" value="RT_RNaseH"/>
</dbReference>
<evidence type="ECO:0000256" key="2">
    <source>
        <dbReference type="ARBA" id="ARBA00022695"/>
    </source>
</evidence>
<evidence type="ECO:0000256" key="3">
    <source>
        <dbReference type="ARBA" id="ARBA00022722"/>
    </source>
</evidence>
<proteinExistence type="predicted"/>
<protein>
    <submittedName>
        <fullName evidence="8">Unnamed protein product</fullName>
    </submittedName>
</protein>
<reference evidence="8" key="1">
    <citation type="submission" date="2022-03" db="EMBL/GenBank/DDBJ databases">
        <title>Draft genome sequence of Aduncisulcus paluster, a free-living microaerophilic Fornicata.</title>
        <authorList>
            <person name="Yuyama I."/>
            <person name="Kume K."/>
            <person name="Tamura T."/>
            <person name="Inagaki Y."/>
            <person name="Hashimoto T."/>
        </authorList>
    </citation>
    <scope>NUCLEOTIDE SEQUENCE</scope>
    <source>
        <strain evidence="8">NY0171</strain>
    </source>
</reference>
<comment type="caution">
    <text evidence="8">The sequence shown here is derived from an EMBL/GenBank/DDBJ whole genome shotgun (WGS) entry which is preliminary data.</text>
</comment>
<dbReference type="Pfam" id="PF17917">
    <property type="entry name" value="RT_RNaseH"/>
    <property type="match status" value="1"/>
</dbReference>
<keyword evidence="5" id="KW-0378">Hydrolase</keyword>
<evidence type="ECO:0000256" key="5">
    <source>
        <dbReference type="ARBA" id="ARBA00022801"/>
    </source>
</evidence>
<evidence type="ECO:0000313" key="8">
    <source>
        <dbReference type="EMBL" id="GKT33679.1"/>
    </source>
</evidence>
<dbReference type="InterPro" id="IPR050951">
    <property type="entry name" value="Retrovirus_Pol_polyprotein"/>
</dbReference>
<dbReference type="PANTHER" id="PTHR37984:SF5">
    <property type="entry name" value="PROTEIN NYNRIN-LIKE"/>
    <property type="match status" value="1"/>
</dbReference>
<dbReference type="EMBL" id="BQXS01010406">
    <property type="protein sequence ID" value="GKT33679.1"/>
    <property type="molecule type" value="Genomic_DNA"/>
</dbReference>
<dbReference type="InterPro" id="IPR043502">
    <property type="entry name" value="DNA/RNA_pol_sf"/>
</dbReference>
<evidence type="ECO:0000256" key="1">
    <source>
        <dbReference type="ARBA" id="ARBA00022679"/>
    </source>
</evidence>
<dbReference type="SUPFAM" id="SSF56672">
    <property type="entry name" value="DNA/RNA polymerases"/>
    <property type="match status" value="1"/>
</dbReference>
<evidence type="ECO:0000259" key="7">
    <source>
        <dbReference type="Pfam" id="PF17917"/>
    </source>
</evidence>
<dbReference type="CDD" id="cd09274">
    <property type="entry name" value="RNase_HI_RT_Ty3"/>
    <property type="match status" value="1"/>
</dbReference>
<dbReference type="Proteomes" id="UP001057375">
    <property type="component" value="Unassembled WGS sequence"/>
</dbReference>
<feature type="domain" description="Reverse transcriptase RNase H-like" evidence="7">
    <location>
        <begin position="41"/>
        <end position="142"/>
    </location>
</feature>
<evidence type="ECO:0000313" key="9">
    <source>
        <dbReference type="Proteomes" id="UP001057375"/>
    </source>
</evidence>
<gene>
    <name evidence="8" type="ORF">ADUPG1_007476</name>
</gene>
<keyword evidence="6" id="KW-0695">RNA-directed DNA polymerase</keyword>
<evidence type="ECO:0000256" key="4">
    <source>
        <dbReference type="ARBA" id="ARBA00022759"/>
    </source>
</evidence>
<dbReference type="PANTHER" id="PTHR37984">
    <property type="entry name" value="PROTEIN CBG26694"/>
    <property type="match status" value="1"/>
</dbReference>
<keyword evidence="3" id="KW-0540">Nuclease</keyword>
<keyword evidence="9" id="KW-1185">Reference proteome</keyword>